<comment type="caution">
    <text evidence="10">The sequence shown here is derived from an EMBL/GenBank/DDBJ whole genome shotgun (WGS) entry which is preliminary data.</text>
</comment>
<dbReference type="GO" id="GO:0015938">
    <property type="term" value="P:coenzyme A catabolic process"/>
    <property type="evidence" value="ECO:0007669"/>
    <property type="project" value="TreeGrafter"/>
</dbReference>
<evidence type="ECO:0000313" key="11">
    <source>
        <dbReference type="Proteomes" id="UP000316079"/>
    </source>
</evidence>
<dbReference type="InterPro" id="IPR000059">
    <property type="entry name" value="NUDIX_hydrolase_NudL_CS"/>
</dbReference>
<evidence type="ECO:0000256" key="3">
    <source>
        <dbReference type="ARBA" id="ARBA00006506"/>
    </source>
</evidence>
<sequence>MDLKERVTASLRKHASSPEFSRSPELSRLTAGILKASVLVPLLIQDGELRVLLTVRSLNLRQHAGEVCFPGGKEDASDRDEVQTALREAEEEIGLKEQQVEVVCQLFPIINKEGLLITPVVGFLDASFCPHLNPQEVCEVFSVPLEFFTREEHHSLLLVPGALGPIHSFIYRGSLSDARGWQIWGLTAAIAITVASLGLERELEFDPGFETTAPAPRLREALLKRLSRL</sequence>
<dbReference type="Gene3D" id="3.90.79.10">
    <property type="entry name" value="Nucleoside Triphosphate Pyrophosphohydrolase"/>
    <property type="match status" value="1"/>
</dbReference>
<evidence type="ECO:0000256" key="4">
    <source>
        <dbReference type="ARBA" id="ARBA00022723"/>
    </source>
</evidence>
<dbReference type="InterPro" id="IPR045121">
    <property type="entry name" value="CoAse"/>
</dbReference>
<dbReference type="InterPro" id="IPR000086">
    <property type="entry name" value="NUDIX_hydrolase_dom"/>
</dbReference>
<dbReference type="GO" id="GO:0009132">
    <property type="term" value="P:nucleoside diphosphate metabolic process"/>
    <property type="evidence" value="ECO:0007669"/>
    <property type="project" value="InterPro"/>
</dbReference>
<evidence type="ECO:0000259" key="9">
    <source>
        <dbReference type="PROSITE" id="PS51462"/>
    </source>
</evidence>
<dbReference type="PANTHER" id="PTHR12992">
    <property type="entry name" value="NUDIX HYDROLASE"/>
    <property type="match status" value="1"/>
</dbReference>
<evidence type="ECO:0000256" key="8">
    <source>
        <dbReference type="SAM" id="MobiDB-lite"/>
    </source>
</evidence>
<dbReference type="PROSITE" id="PS51462">
    <property type="entry name" value="NUDIX"/>
    <property type="match status" value="1"/>
</dbReference>
<keyword evidence="4" id="KW-0479">Metal-binding</keyword>
<keyword evidence="11" id="KW-1185">Reference proteome</keyword>
<dbReference type="GO" id="GO:0030145">
    <property type="term" value="F:manganese ion binding"/>
    <property type="evidence" value="ECO:0007669"/>
    <property type="project" value="InterPro"/>
</dbReference>
<dbReference type="PANTHER" id="PTHR12992:SF24">
    <property type="entry name" value="PEROXISOMAL COENZYME A DIPHOSPHATASE NUDT7"/>
    <property type="match status" value="1"/>
</dbReference>
<dbReference type="CDD" id="cd03426">
    <property type="entry name" value="NUDIX_CoAse_Nudt7"/>
    <property type="match status" value="1"/>
</dbReference>
<name>A0A553Q7A6_9TELE</name>
<proteinExistence type="inferred from homology"/>
<reference evidence="10 11" key="1">
    <citation type="journal article" date="2019" name="Sci. Data">
        <title>Hybrid genome assembly and annotation of Danionella translucida.</title>
        <authorList>
            <person name="Kadobianskyi M."/>
            <person name="Schulze L."/>
            <person name="Schuelke M."/>
            <person name="Judkewitz B."/>
        </authorList>
    </citation>
    <scope>NUCLEOTIDE SEQUENCE [LARGE SCALE GENOMIC DNA]</scope>
    <source>
        <strain evidence="10 11">Bolton</strain>
    </source>
</reference>
<gene>
    <name evidence="10" type="ORF">DNTS_011863</name>
</gene>
<keyword evidence="5" id="KW-0378">Hydrolase</keyword>
<comment type="cofactor">
    <cofactor evidence="1">
        <name>Mn(2+)</name>
        <dbReference type="ChEBI" id="CHEBI:29035"/>
    </cofactor>
</comment>
<dbReference type="GO" id="GO:0008893">
    <property type="term" value="F:guanosine-3',5'-bis(diphosphate) 3'-diphosphatase activity"/>
    <property type="evidence" value="ECO:0007669"/>
    <property type="project" value="UniProtKB-ARBA"/>
</dbReference>
<evidence type="ECO:0000256" key="7">
    <source>
        <dbReference type="ARBA" id="ARBA00023211"/>
    </source>
</evidence>
<dbReference type="SUPFAM" id="SSF55811">
    <property type="entry name" value="Nudix"/>
    <property type="match status" value="1"/>
</dbReference>
<evidence type="ECO:0000256" key="2">
    <source>
        <dbReference type="ARBA" id="ARBA00001946"/>
    </source>
</evidence>
<evidence type="ECO:0000256" key="5">
    <source>
        <dbReference type="ARBA" id="ARBA00022801"/>
    </source>
</evidence>
<keyword evidence="6" id="KW-0460">Magnesium</keyword>
<dbReference type="PROSITE" id="PS01293">
    <property type="entry name" value="NUDIX_COA"/>
    <property type="match status" value="1"/>
</dbReference>
<keyword evidence="7" id="KW-0464">Manganese</keyword>
<accession>A0A553Q7A6</accession>
<dbReference type="GO" id="GO:0000287">
    <property type="term" value="F:magnesium ion binding"/>
    <property type="evidence" value="ECO:0007669"/>
    <property type="project" value="InterPro"/>
</dbReference>
<evidence type="ECO:0000256" key="6">
    <source>
        <dbReference type="ARBA" id="ARBA00022842"/>
    </source>
</evidence>
<dbReference type="AlphaFoldDB" id="A0A553Q7A6"/>
<dbReference type="GO" id="GO:0005737">
    <property type="term" value="C:cytoplasm"/>
    <property type="evidence" value="ECO:0007669"/>
    <property type="project" value="UniProtKB-ARBA"/>
</dbReference>
<dbReference type="GO" id="GO:0010945">
    <property type="term" value="F:coenzyme A diphosphatase activity"/>
    <property type="evidence" value="ECO:0007669"/>
    <property type="project" value="InterPro"/>
</dbReference>
<comment type="cofactor">
    <cofactor evidence="2">
        <name>Mg(2+)</name>
        <dbReference type="ChEBI" id="CHEBI:18420"/>
    </cofactor>
</comment>
<evidence type="ECO:0000313" key="10">
    <source>
        <dbReference type="EMBL" id="TRY85818.1"/>
    </source>
</evidence>
<dbReference type="Proteomes" id="UP000316079">
    <property type="component" value="Unassembled WGS sequence"/>
</dbReference>
<feature type="region of interest" description="Disordered" evidence="8">
    <location>
        <begin position="1"/>
        <end position="22"/>
    </location>
</feature>
<protein>
    <recommendedName>
        <fullName evidence="9">Nudix hydrolase domain-containing protein</fullName>
    </recommendedName>
</protein>
<dbReference type="STRING" id="623744.A0A553Q7A6"/>
<comment type="similarity">
    <text evidence="3">Belongs to the Nudix hydrolase family. PCD1 subfamily.</text>
</comment>
<dbReference type="Pfam" id="PF00293">
    <property type="entry name" value="NUDIX"/>
    <property type="match status" value="1"/>
</dbReference>
<dbReference type="OrthoDB" id="206213at2759"/>
<dbReference type="GO" id="GO:0090407">
    <property type="term" value="P:organophosphate biosynthetic process"/>
    <property type="evidence" value="ECO:0007669"/>
    <property type="project" value="UniProtKB-ARBA"/>
</dbReference>
<feature type="domain" description="Nudix hydrolase" evidence="9">
    <location>
        <begin position="33"/>
        <end position="164"/>
    </location>
</feature>
<dbReference type="GO" id="GO:0034654">
    <property type="term" value="P:nucleobase-containing compound biosynthetic process"/>
    <property type="evidence" value="ECO:0007669"/>
    <property type="project" value="UniProtKB-ARBA"/>
</dbReference>
<dbReference type="EMBL" id="SRMA01026256">
    <property type="protein sequence ID" value="TRY85818.1"/>
    <property type="molecule type" value="Genomic_DNA"/>
</dbReference>
<organism evidence="10 11">
    <name type="scientific">Danionella cerebrum</name>
    <dbReference type="NCBI Taxonomy" id="2873325"/>
    <lineage>
        <taxon>Eukaryota</taxon>
        <taxon>Metazoa</taxon>
        <taxon>Chordata</taxon>
        <taxon>Craniata</taxon>
        <taxon>Vertebrata</taxon>
        <taxon>Euteleostomi</taxon>
        <taxon>Actinopterygii</taxon>
        <taxon>Neopterygii</taxon>
        <taxon>Teleostei</taxon>
        <taxon>Ostariophysi</taxon>
        <taxon>Cypriniformes</taxon>
        <taxon>Danionidae</taxon>
        <taxon>Danioninae</taxon>
        <taxon>Danionella</taxon>
    </lineage>
</organism>
<evidence type="ECO:0000256" key="1">
    <source>
        <dbReference type="ARBA" id="ARBA00001936"/>
    </source>
</evidence>
<dbReference type="InterPro" id="IPR015797">
    <property type="entry name" value="NUDIX_hydrolase-like_dom_sf"/>
</dbReference>
<dbReference type="FunFam" id="3.90.79.10:FF:000036">
    <property type="entry name" value="Nudix hydrolase 11"/>
    <property type="match status" value="1"/>
</dbReference>